<protein>
    <submittedName>
        <fullName evidence="2">Uncharacterized protein</fullName>
    </submittedName>
</protein>
<dbReference type="Proteomes" id="UP001362999">
    <property type="component" value="Unassembled WGS sequence"/>
</dbReference>
<evidence type="ECO:0000313" key="3">
    <source>
        <dbReference type="Proteomes" id="UP001362999"/>
    </source>
</evidence>
<comment type="caution">
    <text evidence="2">The sequence shown here is derived from an EMBL/GenBank/DDBJ whole genome shotgun (WGS) entry which is preliminary data.</text>
</comment>
<evidence type="ECO:0000313" key="2">
    <source>
        <dbReference type="EMBL" id="KAK7050755.1"/>
    </source>
</evidence>
<dbReference type="AlphaFoldDB" id="A0AAW0DKY0"/>
<dbReference type="EMBL" id="JAWWNJ010000008">
    <property type="protein sequence ID" value="KAK7050755.1"/>
    <property type="molecule type" value="Genomic_DNA"/>
</dbReference>
<gene>
    <name evidence="2" type="ORF">R3P38DRAFT_3174229</name>
</gene>
<feature type="region of interest" description="Disordered" evidence="1">
    <location>
        <begin position="184"/>
        <end position="215"/>
    </location>
</feature>
<name>A0AAW0DKY0_9AGAR</name>
<keyword evidence="3" id="KW-1185">Reference proteome</keyword>
<accession>A0AAW0DKY0</accession>
<evidence type="ECO:0000256" key="1">
    <source>
        <dbReference type="SAM" id="MobiDB-lite"/>
    </source>
</evidence>
<proteinExistence type="predicted"/>
<feature type="compositionally biased region" description="Basic residues" evidence="1">
    <location>
        <begin position="203"/>
        <end position="213"/>
    </location>
</feature>
<reference evidence="2 3" key="1">
    <citation type="journal article" date="2024" name="J Genomics">
        <title>Draft genome sequencing and assembly of Favolaschia claudopus CIRM-BRFM 2984 isolated from oak limbs.</title>
        <authorList>
            <person name="Navarro D."/>
            <person name="Drula E."/>
            <person name="Chaduli D."/>
            <person name="Cazenave R."/>
            <person name="Ahrendt S."/>
            <person name="Wang J."/>
            <person name="Lipzen A."/>
            <person name="Daum C."/>
            <person name="Barry K."/>
            <person name="Grigoriev I.V."/>
            <person name="Favel A."/>
            <person name="Rosso M.N."/>
            <person name="Martin F."/>
        </authorList>
    </citation>
    <scope>NUCLEOTIDE SEQUENCE [LARGE SCALE GENOMIC DNA]</scope>
    <source>
        <strain evidence="2 3">CIRM-BRFM 2984</strain>
    </source>
</reference>
<organism evidence="2 3">
    <name type="scientific">Favolaschia claudopus</name>
    <dbReference type="NCBI Taxonomy" id="2862362"/>
    <lineage>
        <taxon>Eukaryota</taxon>
        <taxon>Fungi</taxon>
        <taxon>Dikarya</taxon>
        <taxon>Basidiomycota</taxon>
        <taxon>Agaricomycotina</taxon>
        <taxon>Agaricomycetes</taxon>
        <taxon>Agaricomycetidae</taxon>
        <taxon>Agaricales</taxon>
        <taxon>Marasmiineae</taxon>
        <taxon>Mycenaceae</taxon>
        <taxon>Favolaschia</taxon>
    </lineage>
</organism>
<sequence>MHFKLRPSPGASWTCSHAALGRRKRTESAFGSLRSRVQVGCQDFHSEMISADAADLPMFEHIRPDGILTGLERLSSGAWNEMLGLRRLLTIHVNFPNASPSSSFSSARATSQLPPWLSVAASTGVVFASTPSPYAADVGGGVGSRYRFGLVVEDMAVAFAWNTMTLLRRLSRSRRNQTAAPGLEAFQAQRHPAPPTPSVCPPLRHRRRRRRPLHQRDLIEASSASAWPSRTQTSYYCLSVSFL</sequence>